<name>A0A3N4HJP2_ASCIM</name>
<evidence type="ECO:0000256" key="1">
    <source>
        <dbReference type="SAM" id="MobiDB-lite"/>
    </source>
</evidence>
<feature type="region of interest" description="Disordered" evidence="1">
    <location>
        <begin position="104"/>
        <end position="123"/>
    </location>
</feature>
<dbReference type="EMBL" id="ML119800">
    <property type="protein sequence ID" value="RPA74112.1"/>
    <property type="molecule type" value="Genomic_DNA"/>
</dbReference>
<protein>
    <submittedName>
        <fullName evidence="2">Uncharacterized protein</fullName>
    </submittedName>
</protein>
<keyword evidence="3" id="KW-1185">Reference proteome</keyword>
<sequence>MSGPDSAGSASADMEWSDWIQTTSSLIACFAALVALFTVYQALVQHSERAQMLNSAHSTAAIGPWRKETYQRKLTQVGIPVTRTPYINLTSLVEGETWNPSVNLPRRRNNQISTRDSDVERGPDLDASYPTWPSFLEALGVSPSARGDSYHPPIYSMRSQAELVNGKVPMVWSGKDIVALCSALGFQTPVTDLAQMRECHRRPMPLPMQWSGPLGFLRFTESPFGCVLEYRSRVIHKNQIDKEIHDFYGTSSPDSAPIRLVERLWNAINGMSLDEDRSNKTNPEITLLYLGGADRKKRSAMEASSVKPDAKDASSHGPGAVSNSSNDIEKDVGKALELCKNRSMGDGEVLTRAVLDKHVLSVQANEVQRLEAHTAKSDLRNLKDAKNGFGPSSKSKGSSDMPEFMKGLLQSGGGGNVVTNSNGKPFQILSPCPALFTNIIEGEMAGSRGLDLSRCITYHRRYVSAAEATGSQDSFPYSMGRLYMDLTLLKYIKRSVLNLYPDGFFYTPGLCLAQDTKQIWMNPRCLVKPKTLESLVQGAGDNTMVKSVLFSETVTTSLVSIAQDPSDSFLRITNAIRLCNILASNRLAPSLSYTITDMRALGAAHRLLREGFAMSPEMKDLTWALVYSATLLGSIAKFFRRKSKIPIHSIILRVRAERATVFWDGRDSTHAHANSTPNQSIVLPLVADADFTCRQVLEVYLCVLITAFWLSKKVVSDVSIYDAGMPRSLLMC</sequence>
<accession>A0A3N4HJP2</accession>
<dbReference type="AlphaFoldDB" id="A0A3N4HJP2"/>
<dbReference type="OrthoDB" id="5413544at2759"/>
<feature type="region of interest" description="Disordered" evidence="1">
    <location>
        <begin position="382"/>
        <end position="402"/>
    </location>
</feature>
<feature type="compositionally biased region" description="Low complexity" evidence="1">
    <location>
        <begin position="387"/>
        <end position="399"/>
    </location>
</feature>
<evidence type="ECO:0000313" key="3">
    <source>
        <dbReference type="Proteomes" id="UP000275078"/>
    </source>
</evidence>
<evidence type="ECO:0000313" key="2">
    <source>
        <dbReference type="EMBL" id="RPA74112.1"/>
    </source>
</evidence>
<organism evidence="2 3">
    <name type="scientific">Ascobolus immersus RN42</name>
    <dbReference type="NCBI Taxonomy" id="1160509"/>
    <lineage>
        <taxon>Eukaryota</taxon>
        <taxon>Fungi</taxon>
        <taxon>Dikarya</taxon>
        <taxon>Ascomycota</taxon>
        <taxon>Pezizomycotina</taxon>
        <taxon>Pezizomycetes</taxon>
        <taxon>Pezizales</taxon>
        <taxon>Ascobolaceae</taxon>
        <taxon>Ascobolus</taxon>
    </lineage>
</organism>
<gene>
    <name evidence="2" type="ORF">BJ508DRAFT_40257</name>
</gene>
<proteinExistence type="predicted"/>
<feature type="region of interest" description="Disordered" evidence="1">
    <location>
        <begin position="299"/>
        <end position="327"/>
    </location>
</feature>
<dbReference type="Proteomes" id="UP000275078">
    <property type="component" value="Unassembled WGS sequence"/>
</dbReference>
<reference evidence="2 3" key="1">
    <citation type="journal article" date="2018" name="Nat. Ecol. Evol.">
        <title>Pezizomycetes genomes reveal the molecular basis of ectomycorrhizal truffle lifestyle.</title>
        <authorList>
            <person name="Murat C."/>
            <person name="Payen T."/>
            <person name="Noel B."/>
            <person name="Kuo A."/>
            <person name="Morin E."/>
            <person name="Chen J."/>
            <person name="Kohler A."/>
            <person name="Krizsan K."/>
            <person name="Balestrini R."/>
            <person name="Da Silva C."/>
            <person name="Montanini B."/>
            <person name="Hainaut M."/>
            <person name="Levati E."/>
            <person name="Barry K.W."/>
            <person name="Belfiori B."/>
            <person name="Cichocki N."/>
            <person name="Clum A."/>
            <person name="Dockter R.B."/>
            <person name="Fauchery L."/>
            <person name="Guy J."/>
            <person name="Iotti M."/>
            <person name="Le Tacon F."/>
            <person name="Lindquist E.A."/>
            <person name="Lipzen A."/>
            <person name="Malagnac F."/>
            <person name="Mello A."/>
            <person name="Molinier V."/>
            <person name="Miyauchi S."/>
            <person name="Poulain J."/>
            <person name="Riccioni C."/>
            <person name="Rubini A."/>
            <person name="Sitrit Y."/>
            <person name="Splivallo R."/>
            <person name="Traeger S."/>
            <person name="Wang M."/>
            <person name="Zifcakova L."/>
            <person name="Wipf D."/>
            <person name="Zambonelli A."/>
            <person name="Paolocci F."/>
            <person name="Nowrousian M."/>
            <person name="Ottonello S."/>
            <person name="Baldrian P."/>
            <person name="Spatafora J.W."/>
            <person name="Henrissat B."/>
            <person name="Nagy L.G."/>
            <person name="Aury J.M."/>
            <person name="Wincker P."/>
            <person name="Grigoriev I.V."/>
            <person name="Bonfante P."/>
            <person name="Martin F.M."/>
        </authorList>
    </citation>
    <scope>NUCLEOTIDE SEQUENCE [LARGE SCALE GENOMIC DNA]</scope>
    <source>
        <strain evidence="2 3">RN42</strain>
    </source>
</reference>